<dbReference type="OrthoDB" id="251914at2"/>
<sequence precursor="true">MPVQRFLPFLLLALPLSILVAGESDSKTKKILMLAGRPSHGYGAHEHYAGLKILEETITEATDGCEVTVVRGWPSDPALIDQADSIVIYCDGGGRHLAIPHLAELREKLKQGCGLVCLHYAVEMVPGEAGDAWVELLGGHFEIHYSVNPHWVAPFAKLPDHPITHGVEPFSANDEWYFHLRFNQDGNVFPVLAAVAPEDTMRRKDGAHSGNPTVRKSVAAGDPQTLAWAYSRPDGGRSFGFTGGHFHWNWGSQSYRRLVSNAIRWTAGDEVEPEGSSLDAFPSEQLLENQDFEPPKTFDFEATKQQYHLSIVDPHAWGPFFQSIAALTRKP</sequence>
<reference evidence="3 4" key="1">
    <citation type="submission" date="2019-02" db="EMBL/GenBank/DDBJ databases">
        <title>Deep-cultivation of Planctomycetes and their phenomic and genomic characterization uncovers novel biology.</title>
        <authorList>
            <person name="Wiegand S."/>
            <person name="Jogler M."/>
            <person name="Boedeker C."/>
            <person name="Pinto D."/>
            <person name="Vollmers J."/>
            <person name="Rivas-Marin E."/>
            <person name="Kohn T."/>
            <person name="Peeters S.H."/>
            <person name="Heuer A."/>
            <person name="Rast P."/>
            <person name="Oberbeckmann S."/>
            <person name="Bunk B."/>
            <person name="Jeske O."/>
            <person name="Meyerdierks A."/>
            <person name="Storesund J.E."/>
            <person name="Kallscheuer N."/>
            <person name="Luecker S."/>
            <person name="Lage O.M."/>
            <person name="Pohl T."/>
            <person name="Merkel B.J."/>
            <person name="Hornburger P."/>
            <person name="Mueller R.-W."/>
            <person name="Bruemmer F."/>
            <person name="Labrenz M."/>
            <person name="Spormann A.M."/>
            <person name="Op Den Camp H."/>
            <person name="Overmann J."/>
            <person name="Amann R."/>
            <person name="Jetten M.S.M."/>
            <person name="Mascher T."/>
            <person name="Medema M.H."/>
            <person name="Devos D.P."/>
            <person name="Kaster A.-K."/>
            <person name="Ovreas L."/>
            <person name="Rohde M."/>
            <person name="Galperin M.Y."/>
            <person name="Jogler C."/>
        </authorList>
    </citation>
    <scope>NUCLEOTIDE SEQUENCE [LARGE SCALE GENOMIC DNA]</scope>
    <source>
        <strain evidence="3 4">Poly41</strain>
    </source>
</reference>
<dbReference type="PANTHER" id="PTHR40469:SF2">
    <property type="entry name" value="GALACTOSE-BINDING DOMAIN-LIKE SUPERFAMILY PROTEIN"/>
    <property type="match status" value="1"/>
</dbReference>
<dbReference type="Gene3D" id="3.40.50.880">
    <property type="match status" value="1"/>
</dbReference>
<evidence type="ECO:0000259" key="2">
    <source>
        <dbReference type="Pfam" id="PF06283"/>
    </source>
</evidence>
<feature type="signal peptide" evidence="1">
    <location>
        <begin position="1"/>
        <end position="21"/>
    </location>
</feature>
<comment type="caution">
    <text evidence="3">The sequence shown here is derived from an EMBL/GenBank/DDBJ whole genome shotgun (WGS) entry which is preliminary data.</text>
</comment>
<evidence type="ECO:0000313" key="3">
    <source>
        <dbReference type="EMBL" id="TWU42016.1"/>
    </source>
</evidence>
<evidence type="ECO:0000256" key="1">
    <source>
        <dbReference type="SAM" id="SignalP"/>
    </source>
</evidence>
<dbReference type="SUPFAM" id="SSF52317">
    <property type="entry name" value="Class I glutamine amidotransferase-like"/>
    <property type="match status" value="1"/>
</dbReference>
<feature type="domain" description="ThuA-like" evidence="2">
    <location>
        <begin position="40"/>
        <end position="266"/>
    </location>
</feature>
<proteinExistence type="predicted"/>
<dbReference type="EMBL" id="SJPV01000001">
    <property type="protein sequence ID" value="TWU42016.1"/>
    <property type="molecule type" value="Genomic_DNA"/>
</dbReference>
<gene>
    <name evidence="3" type="ORF">Poly41_03120</name>
</gene>
<organism evidence="3 4">
    <name type="scientific">Novipirellula artificiosorum</name>
    <dbReference type="NCBI Taxonomy" id="2528016"/>
    <lineage>
        <taxon>Bacteria</taxon>
        <taxon>Pseudomonadati</taxon>
        <taxon>Planctomycetota</taxon>
        <taxon>Planctomycetia</taxon>
        <taxon>Pirellulales</taxon>
        <taxon>Pirellulaceae</taxon>
        <taxon>Novipirellula</taxon>
    </lineage>
</organism>
<keyword evidence="1" id="KW-0732">Signal</keyword>
<dbReference type="InterPro" id="IPR029010">
    <property type="entry name" value="ThuA-like"/>
</dbReference>
<dbReference type="InterPro" id="IPR029062">
    <property type="entry name" value="Class_I_gatase-like"/>
</dbReference>
<accession>A0A5C6E3K4</accession>
<name>A0A5C6E3K4_9BACT</name>
<dbReference type="AlphaFoldDB" id="A0A5C6E3K4"/>
<dbReference type="PANTHER" id="PTHR40469">
    <property type="entry name" value="SECRETED GLYCOSYL HYDROLASE"/>
    <property type="match status" value="1"/>
</dbReference>
<protein>
    <submittedName>
        <fullName evidence="3">Trehalose utilization</fullName>
    </submittedName>
</protein>
<feature type="chain" id="PRO_5022721742" evidence="1">
    <location>
        <begin position="22"/>
        <end position="331"/>
    </location>
</feature>
<evidence type="ECO:0000313" key="4">
    <source>
        <dbReference type="Proteomes" id="UP000319143"/>
    </source>
</evidence>
<keyword evidence="4" id="KW-1185">Reference proteome</keyword>
<dbReference type="Pfam" id="PF06283">
    <property type="entry name" value="ThuA"/>
    <property type="match status" value="1"/>
</dbReference>
<dbReference type="Proteomes" id="UP000319143">
    <property type="component" value="Unassembled WGS sequence"/>
</dbReference>